<proteinExistence type="predicted"/>
<reference evidence="2 3" key="1">
    <citation type="submission" date="2017-05" db="EMBL/GenBank/DDBJ databases">
        <authorList>
            <person name="Song R."/>
            <person name="Chenine A.L."/>
            <person name="Ruprecht R.M."/>
        </authorList>
    </citation>
    <scope>NUCLEOTIDE SEQUENCE [LARGE SCALE GENOMIC DNA]</scope>
    <source>
        <strain evidence="2 3">CECT 8663</strain>
    </source>
</reference>
<dbReference type="InterPro" id="IPR004360">
    <property type="entry name" value="Glyas_Fos-R_dOase_dom"/>
</dbReference>
<dbReference type="InterPro" id="IPR029068">
    <property type="entry name" value="Glyas_Bleomycin-R_OHBP_Dase"/>
</dbReference>
<sequence>MEQRISLITLGTVDVESASRFYEALGWKRVETPDNIVVYDLLGQAIGLYPLAALAEDIGVPAADLGRGAMTLGQNMRSKDEVDAVMAQVSGAGGKVLKPPQDVFWGGYHGYFSDPEGHIWEIAYNPFSALRPDDGAFRWGGY</sequence>
<dbReference type="RefSeq" id="WP_097805725.1">
    <property type="nucleotide sequence ID" value="NZ_FXYH01000013.1"/>
</dbReference>
<name>A0A238KVZ8_9RHOB</name>
<evidence type="ECO:0000313" key="2">
    <source>
        <dbReference type="EMBL" id="SMX46362.1"/>
    </source>
</evidence>
<dbReference type="InterPro" id="IPR037523">
    <property type="entry name" value="VOC_core"/>
</dbReference>
<dbReference type="AlphaFoldDB" id="A0A238KVZ8"/>
<accession>A0A238KVZ8</accession>
<feature type="domain" description="VOC" evidence="1">
    <location>
        <begin position="4"/>
        <end position="125"/>
    </location>
</feature>
<dbReference type="Gene3D" id="3.10.180.10">
    <property type="entry name" value="2,3-Dihydroxybiphenyl 1,2-Dioxygenase, domain 1"/>
    <property type="match status" value="1"/>
</dbReference>
<dbReference type="Proteomes" id="UP000220836">
    <property type="component" value="Unassembled WGS sequence"/>
</dbReference>
<protein>
    <submittedName>
        <fullName evidence="2">Glyoxalase-like domain protein</fullName>
    </submittedName>
</protein>
<evidence type="ECO:0000313" key="3">
    <source>
        <dbReference type="Proteomes" id="UP000220836"/>
    </source>
</evidence>
<evidence type="ECO:0000259" key="1">
    <source>
        <dbReference type="PROSITE" id="PS51819"/>
    </source>
</evidence>
<gene>
    <name evidence="2" type="ORF">PEV8663_03249</name>
</gene>
<dbReference type="EMBL" id="FXYH01000013">
    <property type="protein sequence ID" value="SMX46362.1"/>
    <property type="molecule type" value="Genomic_DNA"/>
</dbReference>
<dbReference type="PROSITE" id="PS51819">
    <property type="entry name" value="VOC"/>
    <property type="match status" value="1"/>
</dbReference>
<dbReference type="PANTHER" id="PTHR36503">
    <property type="entry name" value="BLR2520 PROTEIN"/>
    <property type="match status" value="1"/>
</dbReference>
<dbReference type="Pfam" id="PF00903">
    <property type="entry name" value="Glyoxalase"/>
    <property type="match status" value="1"/>
</dbReference>
<dbReference type="PANTHER" id="PTHR36503:SF1">
    <property type="entry name" value="BLR2520 PROTEIN"/>
    <property type="match status" value="1"/>
</dbReference>
<dbReference type="CDD" id="cd07251">
    <property type="entry name" value="VOC_like"/>
    <property type="match status" value="1"/>
</dbReference>
<organism evidence="2 3">
    <name type="scientific">Pelagimonas varians</name>
    <dbReference type="NCBI Taxonomy" id="696760"/>
    <lineage>
        <taxon>Bacteria</taxon>
        <taxon>Pseudomonadati</taxon>
        <taxon>Pseudomonadota</taxon>
        <taxon>Alphaproteobacteria</taxon>
        <taxon>Rhodobacterales</taxon>
        <taxon>Roseobacteraceae</taxon>
        <taxon>Pelagimonas</taxon>
    </lineage>
</organism>
<dbReference type="SUPFAM" id="SSF54593">
    <property type="entry name" value="Glyoxalase/Bleomycin resistance protein/Dihydroxybiphenyl dioxygenase"/>
    <property type="match status" value="1"/>
</dbReference>
<dbReference type="OrthoDB" id="9798430at2"/>
<keyword evidence="3" id="KW-1185">Reference proteome</keyword>